<dbReference type="Pfam" id="PF09587">
    <property type="entry name" value="PGA_cap"/>
    <property type="match status" value="1"/>
</dbReference>
<dbReference type="SMART" id="SM00854">
    <property type="entry name" value="PGA_cap"/>
    <property type="match status" value="1"/>
</dbReference>
<feature type="transmembrane region" description="Helical" evidence="2">
    <location>
        <begin position="9"/>
        <end position="31"/>
    </location>
</feature>
<dbReference type="SUPFAM" id="SSF56300">
    <property type="entry name" value="Metallo-dependent phosphatases"/>
    <property type="match status" value="1"/>
</dbReference>
<dbReference type="PANTHER" id="PTHR33393:SF12">
    <property type="entry name" value="CAPSULE BIOSYNTHESIS PROTEIN CAPA"/>
    <property type="match status" value="1"/>
</dbReference>
<dbReference type="RefSeq" id="WP_117851498.1">
    <property type="nucleotide sequence ID" value="NZ_JAJDKQ010000033.1"/>
</dbReference>
<comment type="similarity">
    <text evidence="1">Belongs to the CapA family.</text>
</comment>
<dbReference type="InterPro" id="IPR019079">
    <property type="entry name" value="Capsule_synth_CapA"/>
</dbReference>
<sequence length="391" mass="45177">MKKINKKKVFFVSIISLISICLIFYFIFTYFSNPIQPRIVHKKHKNTSYPTVSFVAVGDNIIHENVYQYAYKQGNNETYNFKPCYQNIKEYISNHDLAYVNQETLIAGDQYGIHGYPNFNSPEALINDLEDTGFNMVSSATNHSMDLGKDALIASSRIWKQHSNILFSGLYENQEDRQTTKVIEKNGIRFSFLAYTFGVNESTNYKSIQRQLKTYPYILGQLDKEQIKEDVTKAKAESDVVIVAVHWGKEGHSEISDLQHEYANYFASLGVDVVIGNHPHLIQPIEKIDHTLVVYSLGNFLSTMKDAYNQLEGMISFNFVKKENEISIENIQYIPLINHFNDDIVTIYPLKDYTDQLCNQHSILKDQNDIINEFKKYVKQVINNKDIEVIL</sequence>
<dbReference type="InterPro" id="IPR052169">
    <property type="entry name" value="CW_Biosynth-Accessory"/>
</dbReference>
<organism evidence="4 5">
    <name type="scientific">Faecalibacillus intestinalis</name>
    <dbReference type="NCBI Taxonomy" id="1982626"/>
    <lineage>
        <taxon>Bacteria</taxon>
        <taxon>Bacillati</taxon>
        <taxon>Bacillota</taxon>
        <taxon>Erysipelotrichia</taxon>
        <taxon>Erysipelotrichales</taxon>
        <taxon>Coprobacillaceae</taxon>
        <taxon>Faecalibacillus</taxon>
    </lineage>
</organism>
<proteinExistence type="inferred from homology"/>
<evidence type="ECO:0000256" key="2">
    <source>
        <dbReference type="SAM" id="Phobius"/>
    </source>
</evidence>
<keyword evidence="2" id="KW-0472">Membrane</keyword>
<dbReference type="EMBL" id="JAJDKQ010000033">
    <property type="protein sequence ID" value="MCB8562869.1"/>
    <property type="molecule type" value="Genomic_DNA"/>
</dbReference>
<keyword evidence="2" id="KW-1133">Transmembrane helix</keyword>
<reference evidence="4" key="1">
    <citation type="submission" date="2021-10" db="EMBL/GenBank/DDBJ databases">
        <title>Collection of gut derived symbiotic bacterial strains cultured from healthy donors.</title>
        <authorList>
            <person name="Lin H."/>
            <person name="Littmann E."/>
            <person name="Kohout C."/>
            <person name="Pamer E.G."/>
        </authorList>
    </citation>
    <scope>NUCLEOTIDE SEQUENCE</scope>
    <source>
        <strain evidence="4">DFI.5.2</strain>
    </source>
</reference>
<dbReference type="Gene3D" id="3.60.21.10">
    <property type="match status" value="1"/>
</dbReference>
<protein>
    <submittedName>
        <fullName evidence="4">CapA family protein</fullName>
    </submittedName>
</protein>
<evidence type="ECO:0000256" key="1">
    <source>
        <dbReference type="ARBA" id="ARBA00005662"/>
    </source>
</evidence>
<evidence type="ECO:0000313" key="5">
    <source>
        <dbReference type="Proteomes" id="UP001197827"/>
    </source>
</evidence>
<dbReference type="PANTHER" id="PTHR33393">
    <property type="entry name" value="POLYGLUTAMINE SYNTHESIS ACCESSORY PROTEIN RV0574C-RELATED"/>
    <property type="match status" value="1"/>
</dbReference>
<dbReference type="InterPro" id="IPR029052">
    <property type="entry name" value="Metallo-depent_PP-like"/>
</dbReference>
<gene>
    <name evidence="4" type="ORF">LJD74_12830</name>
</gene>
<feature type="domain" description="Capsule synthesis protein CapA" evidence="3">
    <location>
        <begin position="53"/>
        <end position="304"/>
    </location>
</feature>
<evidence type="ECO:0000259" key="3">
    <source>
        <dbReference type="SMART" id="SM00854"/>
    </source>
</evidence>
<name>A0AAW4VGW9_9FIRM</name>
<comment type="caution">
    <text evidence="4">The sequence shown here is derived from an EMBL/GenBank/DDBJ whole genome shotgun (WGS) entry which is preliminary data.</text>
</comment>
<accession>A0AAW4VGW9</accession>
<dbReference type="Proteomes" id="UP001197827">
    <property type="component" value="Unassembled WGS sequence"/>
</dbReference>
<keyword evidence="2" id="KW-0812">Transmembrane</keyword>
<dbReference type="CDD" id="cd07381">
    <property type="entry name" value="MPP_CapA"/>
    <property type="match status" value="1"/>
</dbReference>
<dbReference type="AlphaFoldDB" id="A0AAW4VGW9"/>
<evidence type="ECO:0000313" key="4">
    <source>
        <dbReference type="EMBL" id="MCB8562869.1"/>
    </source>
</evidence>